<dbReference type="GO" id="GO:0046872">
    <property type="term" value="F:metal ion binding"/>
    <property type="evidence" value="ECO:0007669"/>
    <property type="project" value="UniProtKB-KW"/>
</dbReference>
<evidence type="ECO:0000256" key="5">
    <source>
        <dbReference type="ARBA" id="ARBA00022723"/>
    </source>
</evidence>
<keyword evidence="8" id="KW-0694">RNA-binding</keyword>
<keyword evidence="7" id="KW-0460">Magnesium</keyword>
<dbReference type="GO" id="GO:0008033">
    <property type="term" value="P:tRNA processing"/>
    <property type="evidence" value="ECO:0007669"/>
    <property type="project" value="UniProtKB-KW"/>
</dbReference>
<evidence type="ECO:0000256" key="8">
    <source>
        <dbReference type="RuleBase" id="RU003953"/>
    </source>
</evidence>
<dbReference type="PANTHER" id="PTHR46173:SF1">
    <property type="entry name" value="CCA TRNA NUCLEOTIDYLTRANSFERASE 1, MITOCHONDRIAL"/>
    <property type="match status" value="1"/>
</dbReference>
<name>A0A4R9G407_9LEPT</name>
<keyword evidence="2 8" id="KW-0808">Transferase</keyword>
<dbReference type="Pfam" id="PF12627">
    <property type="entry name" value="PolyA_pol_RNAbd"/>
    <property type="match status" value="1"/>
</dbReference>
<evidence type="ECO:0000256" key="3">
    <source>
        <dbReference type="ARBA" id="ARBA00022694"/>
    </source>
</evidence>
<dbReference type="OrthoDB" id="9805698at2"/>
<dbReference type="AlphaFoldDB" id="A0A4R9G407"/>
<dbReference type="InterPro" id="IPR050264">
    <property type="entry name" value="Bact_CCA-adding_enz_type3_sf"/>
</dbReference>
<dbReference type="InterPro" id="IPR002646">
    <property type="entry name" value="PolA_pol_head_dom"/>
</dbReference>
<keyword evidence="5" id="KW-0479">Metal-binding</keyword>
<dbReference type="Gene3D" id="1.10.3090.10">
    <property type="entry name" value="cca-adding enzyme, domain 2"/>
    <property type="match status" value="1"/>
</dbReference>
<dbReference type="RefSeq" id="WP_135769364.1">
    <property type="nucleotide sequence ID" value="NZ_RQET01000014.1"/>
</dbReference>
<sequence>MTSDSAQNLIRAIPSPYLEDLLEISRTIRSDGGEAYLVGGSVRDLVLGRLPHEFDLAVSSHPDRVQKLFRRVVPTGIKHGTVTVLLQDRSYELTTFRKEEEYKDGRRPEQVSFGVGLSEDLERRDFTMNALALDLLDEKLIDEHDGLRDISEKRIRTIGIPQDRFREDGLRPVRAIRFVSALGFQIDPKTEKAIEDCRPITAKVSAERIHDEFLKILKTEDPSPSLKLLRRYRIFELFQGENLYKNSEPDWEEKIRSLSKLEVDPDRLRISYFLKLTFGDSASSEAGKNFCKALRFSNQKTKDSLFLCETLTSLLKEKEHAFSPEEIRKKILHPCAQYSGRDSLRQLCSELVSLWTVSENSSPAWSEAAEEILLQNPPLLLGELQINGTTLRAALPKLPPQKTGEVLRFCLEAVLQEPEKNSAKELSELVHKNFPEFL</sequence>
<dbReference type="EMBL" id="RQET01000014">
    <property type="protein sequence ID" value="TGK06236.1"/>
    <property type="molecule type" value="Genomic_DNA"/>
</dbReference>
<comment type="caution">
    <text evidence="11">The sequence shown here is derived from an EMBL/GenBank/DDBJ whole genome shotgun (WGS) entry which is preliminary data.</text>
</comment>
<dbReference type="SUPFAM" id="SSF81891">
    <property type="entry name" value="Poly A polymerase C-terminal region-like"/>
    <property type="match status" value="1"/>
</dbReference>
<keyword evidence="6" id="KW-0547">Nucleotide-binding</keyword>
<accession>A0A4R9G407</accession>
<dbReference type="CDD" id="cd05398">
    <property type="entry name" value="NT_ClassII-CCAase"/>
    <property type="match status" value="1"/>
</dbReference>
<keyword evidence="3" id="KW-0819">tRNA processing</keyword>
<keyword evidence="4" id="KW-0548">Nucleotidyltransferase</keyword>
<dbReference type="Proteomes" id="UP000298458">
    <property type="component" value="Unassembled WGS sequence"/>
</dbReference>
<dbReference type="SUPFAM" id="SSF81301">
    <property type="entry name" value="Nucleotidyltransferase"/>
    <property type="match status" value="1"/>
</dbReference>
<reference evidence="11" key="1">
    <citation type="journal article" date="2019" name="PLoS Negl. Trop. Dis.">
        <title>Revisiting the worldwide diversity of Leptospira species in the environment.</title>
        <authorList>
            <person name="Vincent A.T."/>
            <person name="Schiettekatte O."/>
            <person name="Bourhy P."/>
            <person name="Veyrier F.J."/>
            <person name="Picardeau M."/>
        </authorList>
    </citation>
    <scope>NUCLEOTIDE SEQUENCE [LARGE SCALE GENOMIC DNA]</scope>
    <source>
        <strain evidence="11">SSW15</strain>
    </source>
</reference>
<evidence type="ECO:0000313" key="12">
    <source>
        <dbReference type="Proteomes" id="UP000298458"/>
    </source>
</evidence>
<organism evidence="11 12">
    <name type="scientific">Leptospira fletcheri</name>
    <dbReference type="NCBI Taxonomy" id="2484981"/>
    <lineage>
        <taxon>Bacteria</taxon>
        <taxon>Pseudomonadati</taxon>
        <taxon>Spirochaetota</taxon>
        <taxon>Spirochaetia</taxon>
        <taxon>Leptospirales</taxon>
        <taxon>Leptospiraceae</taxon>
        <taxon>Leptospira</taxon>
    </lineage>
</organism>
<evidence type="ECO:0000313" key="11">
    <source>
        <dbReference type="EMBL" id="TGK06236.1"/>
    </source>
</evidence>
<dbReference type="GO" id="GO:0016779">
    <property type="term" value="F:nucleotidyltransferase activity"/>
    <property type="evidence" value="ECO:0007669"/>
    <property type="project" value="UniProtKB-KW"/>
</dbReference>
<comment type="cofactor">
    <cofactor evidence="1">
        <name>Mg(2+)</name>
        <dbReference type="ChEBI" id="CHEBI:18420"/>
    </cofactor>
</comment>
<gene>
    <name evidence="11" type="ORF">EHO60_16750</name>
</gene>
<evidence type="ECO:0000259" key="10">
    <source>
        <dbReference type="Pfam" id="PF12627"/>
    </source>
</evidence>
<dbReference type="InterPro" id="IPR043519">
    <property type="entry name" value="NT_sf"/>
</dbReference>
<evidence type="ECO:0000256" key="4">
    <source>
        <dbReference type="ARBA" id="ARBA00022695"/>
    </source>
</evidence>
<feature type="domain" description="tRNA nucleotidyltransferase/poly(A) polymerase RNA and SrmB- binding" evidence="10">
    <location>
        <begin position="183"/>
        <end position="237"/>
    </location>
</feature>
<proteinExistence type="inferred from homology"/>
<dbReference type="InterPro" id="IPR032828">
    <property type="entry name" value="PolyA_RNA-bd"/>
</dbReference>
<evidence type="ECO:0000256" key="1">
    <source>
        <dbReference type="ARBA" id="ARBA00001946"/>
    </source>
</evidence>
<dbReference type="Gene3D" id="3.30.460.10">
    <property type="entry name" value="Beta Polymerase, domain 2"/>
    <property type="match status" value="1"/>
</dbReference>
<evidence type="ECO:0000256" key="6">
    <source>
        <dbReference type="ARBA" id="ARBA00022741"/>
    </source>
</evidence>
<keyword evidence="12" id="KW-1185">Reference proteome</keyword>
<protein>
    <submittedName>
        <fullName evidence="11">CCA tRNA nucleotidyltransferase</fullName>
    </submittedName>
</protein>
<feature type="domain" description="Poly A polymerase head" evidence="9">
    <location>
        <begin position="35"/>
        <end position="156"/>
    </location>
</feature>
<dbReference type="PANTHER" id="PTHR46173">
    <property type="entry name" value="CCA TRNA NUCLEOTIDYLTRANSFERASE 1, MITOCHONDRIAL"/>
    <property type="match status" value="1"/>
</dbReference>
<evidence type="ECO:0000256" key="7">
    <source>
        <dbReference type="ARBA" id="ARBA00022842"/>
    </source>
</evidence>
<comment type="similarity">
    <text evidence="8">Belongs to the tRNA nucleotidyltransferase/poly(A) polymerase family.</text>
</comment>
<evidence type="ECO:0000259" key="9">
    <source>
        <dbReference type="Pfam" id="PF01743"/>
    </source>
</evidence>
<dbReference type="GO" id="GO:0000049">
    <property type="term" value="F:tRNA binding"/>
    <property type="evidence" value="ECO:0007669"/>
    <property type="project" value="TreeGrafter"/>
</dbReference>
<dbReference type="GO" id="GO:0000166">
    <property type="term" value="F:nucleotide binding"/>
    <property type="evidence" value="ECO:0007669"/>
    <property type="project" value="UniProtKB-KW"/>
</dbReference>
<dbReference type="Pfam" id="PF01743">
    <property type="entry name" value="PolyA_pol"/>
    <property type="match status" value="1"/>
</dbReference>
<evidence type="ECO:0000256" key="2">
    <source>
        <dbReference type="ARBA" id="ARBA00022679"/>
    </source>
</evidence>